<evidence type="ECO:0000313" key="2">
    <source>
        <dbReference type="Proteomes" id="UP000054928"/>
    </source>
</evidence>
<keyword evidence="2" id="KW-1185">Reference proteome</keyword>
<reference evidence="2" key="1">
    <citation type="submission" date="2014-09" db="EMBL/GenBank/DDBJ databases">
        <authorList>
            <person name="Sharma Rahul"/>
            <person name="Thines Marco"/>
        </authorList>
    </citation>
    <scope>NUCLEOTIDE SEQUENCE [LARGE SCALE GENOMIC DNA]</scope>
</reference>
<dbReference type="GeneID" id="36401654"/>
<organism evidence="1 2">
    <name type="scientific">Plasmopara halstedii</name>
    <name type="common">Downy mildew of sunflower</name>
    <dbReference type="NCBI Taxonomy" id="4781"/>
    <lineage>
        <taxon>Eukaryota</taxon>
        <taxon>Sar</taxon>
        <taxon>Stramenopiles</taxon>
        <taxon>Oomycota</taxon>
        <taxon>Peronosporomycetes</taxon>
        <taxon>Peronosporales</taxon>
        <taxon>Peronosporaceae</taxon>
        <taxon>Plasmopara</taxon>
    </lineage>
</organism>
<dbReference type="EMBL" id="CCYD01003042">
    <property type="protein sequence ID" value="CEG48799.1"/>
    <property type="molecule type" value="Genomic_DNA"/>
</dbReference>
<dbReference type="AlphaFoldDB" id="A0A0P1B272"/>
<dbReference type="Proteomes" id="UP000054928">
    <property type="component" value="Unassembled WGS sequence"/>
</dbReference>
<name>A0A0P1B272_PLAHL</name>
<evidence type="ECO:0000313" key="1">
    <source>
        <dbReference type="EMBL" id="CEG48799.1"/>
    </source>
</evidence>
<proteinExistence type="predicted"/>
<accession>A0A0P1B272</accession>
<sequence length="57" mass="6469">MEVVVNEKVLGFVKFKTVLVDTETAILTHDVQLSVHLARKTHKNIPEEPIALFLTRV</sequence>
<dbReference type="RefSeq" id="XP_024585168.1">
    <property type="nucleotide sequence ID" value="XM_024719917.1"/>
</dbReference>
<protein>
    <submittedName>
        <fullName evidence="1">Uncharacterized protein</fullName>
    </submittedName>
</protein>